<gene>
    <name evidence="1" type="ORF">KXQ929_LOCUS30432</name>
    <name evidence="2" type="ORF">KXQ929_LOCUS37636</name>
</gene>
<dbReference type="Proteomes" id="UP000663868">
    <property type="component" value="Unassembled WGS sequence"/>
</dbReference>
<feature type="non-terminal residue" evidence="1">
    <location>
        <position position="1"/>
    </location>
</feature>
<evidence type="ECO:0000313" key="1">
    <source>
        <dbReference type="EMBL" id="CAF4033341.1"/>
    </source>
</evidence>
<protein>
    <submittedName>
        <fullName evidence="1">Uncharacterized protein</fullName>
    </submittedName>
</protein>
<reference evidence="1" key="1">
    <citation type="submission" date="2021-02" db="EMBL/GenBank/DDBJ databases">
        <authorList>
            <person name="Nowell W R."/>
        </authorList>
    </citation>
    <scope>NUCLEOTIDE SEQUENCE</scope>
</reference>
<organism evidence="1 3">
    <name type="scientific">Adineta steineri</name>
    <dbReference type="NCBI Taxonomy" id="433720"/>
    <lineage>
        <taxon>Eukaryota</taxon>
        <taxon>Metazoa</taxon>
        <taxon>Spiralia</taxon>
        <taxon>Gnathifera</taxon>
        <taxon>Rotifera</taxon>
        <taxon>Eurotatoria</taxon>
        <taxon>Bdelloidea</taxon>
        <taxon>Adinetida</taxon>
        <taxon>Adinetidae</taxon>
        <taxon>Adineta</taxon>
    </lineage>
</organism>
<comment type="caution">
    <text evidence="1">The sequence shown here is derived from an EMBL/GenBank/DDBJ whole genome shotgun (WGS) entry which is preliminary data.</text>
</comment>
<dbReference type="EMBL" id="CAJOBB010003308">
    <property type="protein sequence ID" value="CAF4033341.1"/>
    <property type="molecule type" value="Genomic_DNA"/>
</dbReference>
<evidence type="ECO:0000313" key="3">
    <source>
        <dbReference type="Proteomes" id="UP000663868"/>
    </source>
</evidence>
<accession>A0A819QS69</accession>
<dbReference type="AlphaFoldDB" id="A0A819QS69"/>
<proteinExistence type="predicted"/>
<evidence type="ECO:0000313" key="2">
    <source>
        <dbReference type="EMBL" id="CAF4157868.1"/>
    </source>
</evidence>
<dbReference type="EMBL" id="CAJOBB010006340">
    <property type="protein sequence ID" value="CAF4157868.1"/>
    <property type="molecule type" value="Genomic_DNA"/>
</dbReference>
<sequence>EMGLWHVNQQRTTITIV</sequence>
<name>A0A819QS69_9BILA</name>